<dbReference type="PANTHER" id="PTHR34610:SF3">
    <property type="entry name" value="SSL7007 PROTEIN"/>
    <property type="match status" value="1"/>
</dbReference>
<organism evidence="2 3">
    <name type="scientific">Hydrogenophilus thermoluteolus</name>
    <name type="common">Pseudomonas hydrogenothermophila</name>
    <dbReference type="NCBI Taxonomy" id="297"/>
    <lineage>
        <taxon>Bacteria</taxon>
        <taxon>Pseudomonadati</taxon>
        <taxon>Pseudomonadota</taxon>
        <taxon>Hydrogenophilia</taxon>
        <taxon>Hydrogenophilales</taxon>
        <taxon>Hydrogenophilaceae</taxon>
        <taxon>Hydrogenophilus</taxon>
    </lineage>
</organism>
<dbReference type="PANTHER" id="PTHR34610">
    <property type="entry name" value="SSL7007 PROTEIN"/>
    <property type="match status" value="1"/>
</dbReference>
<accession>A0A2Z6DVR2</accession>
<dbReference type="Pfam" id="PF13470">
    <property type="entry name" value="PIN_3"/>
    <property type="match status" value="1"/>
</dbReference>
<dbReference type="InterPro" id="IPR002716">
    <property type="entry name" value="PIN_dom"/>
</dbReference>
<keyword evidence="3" id="KW-1185">Reference proteome</keyword>
<reference evidence="2 3" key="1">
    <citation type="submission" date="2018-04" db="EMBL/GenBank/DDBJ databases">
        <title>Complete genome sequence of Hydrogenophilus thermoluteolus TH-1.</title>
        <authorList>
            <person name="Arai H."/>
        </authorList>
    </citation>
    <scope>NUCLEOTIDE SEQUENCE [LARGE SCALE GENOMIC DNA]</scope>
    <source>
        <strain evidence="2 3">TH-1</strain>
    </source>
</reference>
<dbReference type="KEGG" id="htl:HPTL_0262"/>
<dbReference type="InterPro" id="IPR002850">
    <property type="entry name" value="PIN_toxin-like"/>
</dbReference>
<dbReference type="EMBL" id="AP018558">
    <property type="protein sequence ID" value="BBD76532.1"/>
    <property type="molecule type" value="Genomic_DNA"/>
</dbReference>
<name>A0A2Z6DVR2_HYDTE</name>
<protein>
    <recommendedName>
        <fullName evidence="1">PIN domain-containing protein</fullName>
    </recommendedName>
</protein>
<dbReference type="OrthoDB" id="9802272at2"/>
<sequence length="169" mass="18791">MRAVLDTNTALALWWFEDPQLAPLAAAIAAQRLRPIASPPLVAEWRAILLRLNAHGTTAAESATAPEYARAPTVSQAPLSLRGQQAQAQFAQWVRLVDHPDARWLATADLPCCRDPEDQKFLECAGFHQVTWLITRDKALLRLARRLKPGTAPLTIVTPEAWCRGDRNR</sequence>
<evidence type="ECO:0000259" key="1">
    <source>
        <dbReference type="Pfam" id="PF13470"/>
    </source>
</evidence>
<dbReference type="InterPro" id="IPR029060">
    <property type="entry name" value="PIN-like_dom_sf"/>
</dbReference>
<feature type="domain" description="PIN" evidence="1">
    <location>
        <begin position="2"/>
        <end position="139"/>
    </location>
</feature>
<gene>
    <name evidence="2" type="ORF">HPTL_0262</name>
</gene>
<evidence type="ECO:0000313" key="2">
    <source>
        <dbReference type="EMBL" id="BBD76532.1"/>
    </source>
</evidence>
<dbReference type="SUPFAM" id="SSF88723">
    <property type="entry name" value="PIN domain-like"/>
    <property type="match status" value="1"/>
</dbReference>
<dbReference type="AlphaFoldDB" id="A0A2Z6DVR2"/>
<dbReference type="Proteomes" id="UP000262004">
    <property type="component" value="Chromosome"/>
</dbReference>
<dbReference type="RefSeq" id="WP_119334365.1">
    <property type="nucleotide sequence ID" value="NZ_AP018558.1"/>
</dbReference>
<proteinExistence type="predicted"/>
<evidence type="ECO:0000313" key="3">
    <source>
        <dbReference type="Proteomes" id="UP000262004"/>
    </source>
</evidence>